<sequence>MKRSRVSVPALLPPISGDIGLNHQAFSATTHATTCFRRPRFRRYAIPTDTFTLIGIGVAALVALWLVFSLVRKVFGFVLLAAIGLGAWYLWSNPETAQDLFGVVMDFF</sequence>
<organism evidence="2 3">
    <name type="scientific">Pelagibacterium luteolum</name>
    <dbReference type="NCBI Taxonomy" id="440168"/>
    <lineage>
        <taxon>Bacteria</taxon>
        <taxon>Pseudomonadati</taxon>
        <taxon>Pseudomonadota</taxon>
        <taxon>Alphaproteobacteria</taxon>
        <taxon>Hyphomicrobiales</taxon>
        <taxon>Devosiaceae</taxon>
        <taxon>Pelagibacterium</taxon>
    </lineage>
</organism>
<name>A0A1G7WCX8_9HYPH</name>
<protein>
    <submittedName>
        <fullName evidence="2">Uncharacterized protein</fullName>
    </submittedName>
</protein>
<evidence type="ECO:0000313" key="3">
    <source>
        <dbReference type="Proteomes" id="UP000199495"/>
    </source>
</evidence>
<dbReference type="AlphaFoldDB" id="A0A1G7WCX8"/>
<keyword evidence="1" id="KW-0812">Transmembrane</keyword>
<keyword evidence="3" id="KW-1185">Reference proteome</keyword>
<evidence type="ECO:0000256" key="1">
    <source>
        <dbReference type="SAM" id="Phobius"/>
    </source>
</evidence>
<dbReference type="EMBL" id="FNCS01000006">
    <property type="protein sequence ID" value="SDG69788.1"/>
    <property type="molecule type" value="Genomic_DNA"/>
</dbReference>
<feature type="transmembrane region" description="Helical" evidence="1">
    <location>
        <begin position="46"/>
        <end position="68"/>
    </location>
</feature>
<gene>
    <name evidence="2" type="ORF">SAMN04487974_10670</name>
</gene>
<reference evidence="2 3" key="1">
    <citation type="submission" date="2016-10" db="EMBL/GenBank/DDBJ databases">
        <authorList>
            <person name="de Groot N.N."/>
        </authorList>
    </citation>
    <scope>NUCLEOTIDE SEQUENCE [LARGE SCALE GENOMIC DNA]</scope>
    <source>
        <strain evidence="2 3">CGMCC 1.10267</strain>
    </source>
</reference>
<dbReference type="Proteomes" id="UP000199495">
    <property type="component" value="Unassembled WGS sequence"/>
</dbReference>
<evidence type="ECO:0000313" key="2">
    <source>
        <dbReference type="EMBL" id="SDG69788.1"/>
    </source>
</evidence>
<proteinExistence type="predicted"/>
<keyword evidence="1" id="KW-0472">Membrane</keyword>
<dbReference type="STRING" id="440168.SAMN04487974_10670"/>
<accession>A0A1G7WCX8</accession>
<keyword evidence="1" id="KW-1133">Transmembrane helix</keyword>
<feature type="transmembrane region" description="Helical" evidence="1">
    <location>
        <begin position="74"/>
        <end position="91"/>
    </location>
</feature>